<keyword evidence="5" id="KW-0276">Fatty acid metabolism</keyword>
<evidence type="ECO:0000256" key="11">
    <source>
        <dbReference type="ARBA" id="ARBA00023160"/>
    </source>
</evidence>
<accession>A0A9X3J2M7</accession>
<feature type="compositionally biased region" description="Pro residues" evidence="12">
    <location>
        <begin position="299"/>
        <end position="313"/>
    </location>
</feature>
<dbReference type="InterPro" id="IPR015876">
    <property type="entry name" value="Acyl-CoA_DS"/>
</dbReference>
<feature type="transmembrane region" description="Helical" evidence="13">
    <location>
        <begin position="26"/>
        <end position="45"/>
    </location>
</feature>
<comment type="similarity">
    <text evidence="2">Belongs to the fatty acid desaturase type 2 family.</text>
</comment>
<feature type="domain" description="Fatty acid desaturase" evidence="14">
    <location>
        <begin position="49"/>
        <end position="265"/>
    </location>
</feature>
<comment type="subcellular location">
    <subcellularLocation>
        <location evidence="1">Membrane</location>
        <topology evidence="1">Multi-pass membrane protein</topology>
    </subcellularLocation>
</comment>
<dbReference type="GO" id="GO:0016020">
    <property type="term" value="C:membrane"/>
    <property type="evidence" value="ECO:0007669"/>
    <property type="project" value="UniProtKB-SubCell"/>
</dbReference>
<evidence type="ECO:0000259" key="14">
    <source>
        <dbReference type="Pfam" id="PF00487"/>
    </source>
</evidence>
<dbReference type="GO" id="GO:0016717">
    <property type="term" value="F:oxidoreductase activity, acting on paired donors, with oxidation of a pair of donors resulting in the reduction of molecular oxygen to two molecules of water"/>
    <property type="evidence" value="ECO:0007669"/>
    <property type="project" value="InterPro"/>
</dbReference>
<evidence type="ECO:0000256" key="9">
    <source>
        <dbReference type="ARBA" id="ARBA00023098"/>
    </source>
</evidence>
<dbReference type="RefSeq" id="WP_267774504.1">
    <property type="nucleotide sequence ID" value="NZ_JAPNKE010000002.1"/>
</dbReference>
<dbReference type="PANTHER" id="PTHR11351:SF31">
    <property type="entry name" value="DESATURASE 1, ISOFORM A-RELATED"/>
    <property type="match status" value="1"/>
</dbReference>
<dbReference type="Proteomes" id="UP001150924">
    <property type="component" value="Unassembled WGS sequence"/>
</dbReference>
<keyword evidence="4 13" id="KW-0812">Transmembrane</keyword>
<evidence type="ECO:0000256" key="13">
    <source>
        <dbReference type="SAM" id="Phobius"/>
    </source>
</evidence>
<reference evidence="15" key="1">
    <citation type="submission" date="2022-11" db="EMBL/GenBank/DDBJ databases">
        <title>Minimal conservation of predation-associated metabolite biosynthetic gene clusters underscores biosynthetic potential of Myxococcota including descriptions for ten novel species: Archangium lansinium sp. nov., Myxococcus landrumus sp. nov., Nannocystis bai.</title>
        <authorList>
            <person name="Ahearne A."/>
            <person name="Stevens C."/>
            <person name="Phillips K."/>
        </authorList>
    </citation>
    <scope>NUCLEOTIDE SEQUENCE</scope>
    <source>
        <strain evidence="15">Na p29</strain>
    </source>
</reference>
<keyword evidence="3" id="KW-0444">Lipid biosynthesis</keyword>
<proteinExistence type="inferred from homology"/>
<gene>
    <name evidence="15" type="ORF">OV079_38040</name>
</gene>
<evidence type="ECO:0000256" key="10">
    <source>
        <dbReference type="ARBA" id="ARBA00023136"/>
    </source>
</evidence>
<evidence type="ECO:0000313" key="16">
    <source>
        <dbReference type="Proteomes" id="UP001150924"/>
    </source>
</evidence>
<feature type="transmembrane region" description="Helical" evidence="13">
    <location>
        <begin position="176"/>
        <end position="198"/>
    </location>
</feature>
<dbReference type="AlphaFoldDB" id="A0A9X3J2M7"/>
<protein>
    <submittedName>
        <fullName evidence="15">Acyl-CoA desaturase</fullName>
    </submittedName>
</protein>
<evidence type="ECO:0000256" key="6">
    <source>
        <dbReference type="ARBA" id="ARBA00022989"/>
    </source>
</evidence>
<evidence type="ECO:0000313" key="15">
    <source>
        <dbReference type="EMBL" id="MCY1011263.1"/>
    </source>
</evidence>
<evidence type="ECO:0000256" key="7">
    <source>
        <dbReference type="ARBA" id="ARBA00023002"/>
    </source>
</evidence>
<keyword evidence="16" id="KW-1185">Reference proteome</keyword>
<keyword evidence="7" id="KW-0560">Oxidoreductase</keyword>
<comment type="caution">
    <text evidence="15">The sequence shown here is derived from an EMBL/GenBank/DDBJ whole genome shotgun (WGS) entry which is preliminary data.</text>
</comment>
<dbReference type="EMBL" id="JAPNKE010000002">
    <property type="protein sequence ID" value="MCY1011263.1"/>
    <property type="molecule type" value="Genomic_DNA"/>
</dbReference>
<evidence type="ECO:0000256" key="5">
    <source>
        <dbReference type="ARBA" id="ARBA00022832"/>
    </source>
</evidence>
<evidence type="ECO:0000256" key="1">
    <source>
        <dbReference type="ARBA" id="ARBA00004141"/>
    </source>
</evidence>
<feature type="transmembrane region" description="Helical" evidence="13">
    <location>
        <begin position="52"/>
        <end position="70"/>
    </location>
</feature>
<evidence type="ECO:0000256" key="8">
    <source>
        <dbReference type="ARBA" id="ARBA00023004"/>
    </source>
</evidence>
<keyword evidence="6 13" id="KW-1133">Transmembrane helix</keyword>
<evidence type="ECO:0000256" key="12">
    <source>
        <dbReference type="SAM" id="MobiDB-lite"/>
    </source>
</evidence>
<dbReference type="CDD" id="cd03505">
    <property type="entry name" value="Delta9-FADS-like"/>
    <property type="match status" value="1"/>
</dbReference>
<feature type="region of interest" description="Disordered" evidence="12">
    <location>
        <begin position="287"/>
        <end position="331"/>
    </location>
</feature>
<dbReference type="GO" id="GO:0006633">
    <property type="term" value="P:fatty acid biosynthetic process"/>
    <property type="evidence" value="ECO:0007669"/>
    <property type="project" value="UniProtKB-KW"/>
</dbReference>
<sequence>MQIDSPIPIPEKYRDLPPPERPGYDWGSIAPVAIVHLLPLAAIWTGTRWQDWAMCFALYFGRMFFVTGWYHRYFSHRTFKTSRIVQFIAAFLTQTASQRGVLWWAAHHRNHHKFSDLPWDTHSPIQRGFWYSHIGWIYEKNAGNCDYNKVRDLAKYPELRWLDKYWLVPPTVLGTLVYLTMGASGLFIAFALSTTLLWHGTFTINSLAHVFGKRRFETTDTSRNNWLLALITLGEGWHNNHHHYMGSTRQGFYWWEVDITYYILKAMSWVGLVWDLRPVPETILAEGRRKAPRRRKGPRPPTCATPSTPPSPTRPEYLSRGTCRAAASASIPRDRTYELARKPARSL</sequence>
<dbReference type="Pfam" id="PF00487">
    <property type="entry name" value="FA_desaturase"/>
    <property type="match status" value="1"/>
</dbReference>
<dbReference type="PRINTS" id="PR00075">
    <property type="entry name" value="FACDDSATRASE"/>
</dbReference>
<evidence type="ECO:0000256" key="2">
    <source>
        <dbReference type="ARBA" id="ARBA00008749"/>
    </source>
</evidence>
<keyword evidence="10 13" id="KW-0472">Membrane</keyword>
<organism evidence="15 16">
    <name type="scientific">Nannocystis pusilla</name>
    <dbReference type="NCBI Taxonomy" id="889268"/>
    <lineage>
        <taxon>Bacteria</taxon>
        <taxon>Pseudomonadati</taxon>
        <taxon>Myxococcota</taxon>
        <taxon>Polyangia</taxon>
        <taxon>Nannocystales</taxon>
        <taxon>Nannocystaceae</taxon>
        <taxon>Nannocystis</taxon>
    </lineage>
</organism>
<keyword evidence="8" id="KW-0408">Iron</keyword>
<keyword evidence="11" id="KW-0275">Fatty acid biosynthesis</keyword>
<name>A0A9X3J2M7_9BACT</name>
<evidence type="ECO:0000256" key="3">
    <source>
        <dbReference type="ARBA" id="ARBA00022516"/>
    </source>
</evidence>
<dbReference type="InterPro" id="IPR005804">
    <property type="entry name" value="FA_desaturase_dom"/>
</dbReference>
<evidence type="ECO:0000256" key="4">
    <source>
        <dbReference type="ARBA" id="ARBA00022692"/>
    </source>
</evidence>
<dbReference type="PANTHER" id="PTHR11351">
    <property type="entry name" value="ACYL-COA DESATURASE"/>
    <property type="match status" value="1"/>
</dbReference>
<keyword evidence="9" id="KW-0443">Lipid metabolism</keyword>